<evidence type="ECO:0000313" key="4">
    <source>
        <dbReference type="EMBL" id="MCE7005243.1"/>
    </source>
</evidence>
<dbReference type="RefSeq" id="WP_233726829.1">
    <property type="nucleotide sequence ID" value="NZ_JAJVCN010000002.1"/>
</dbReference>
<dbReference type="Pfam" id="PF00144">
    <property type="entry name" value="Beta-lactamase"/>
    <property type="match status" value="1"/>
</dbReference>
<feature type="chain" id="PRO_5045051054" evidence="2">
    <location>
        <begin position="23"/>
        <end position="369"/>
    </location>
</feature>
<evidence type="ECO:0000259" key="3">
    <source>
        <dbReference type="Pfam" id="PF00144"/>
    </source>
</evidence>
<dbReference type="PANTHER" id="PTHR46825">
    <property type="entry name" value="D-ALANYL-D-ALANINE-CARBOXYPEPTIDASE/ENDOPEPTIDASE AMPH"/>
    <property type="match status" value="1"/>
</dbReference>
<dbReference type="EMBL" id="JAJVCN010000002">
    <property type="protein sequence ID" value="MCE7005243.1"/>
    <property type="molecule type" value="Genomic_DNA"/>
</dbReference>
<dbReference type="PANTHER" id="PTHR46825:SF7">
    <property type="entry name" value="D-ALANYL-D-ALANINE CARBOXYPEPTIDASE"/>
    <property type="match status" value="1"/>
</dbReference>
<dbReference type="Proteomes" id="UP001521150">
    <property type="component" value="Unassembled WGS sequence"/>
</dbReference>
<gene>
    <name evidence="4" type="ORF">LWC34_20775</name>
</gene>
<name>A0ABS8ZBJ5_9PSEU</name>
<protein>
    <submittedName>
        <fullName evidence="4">Beta-lactamase family protein</fullName>
    </submittedName>
</protein>
<organism evidence="4 5">
    <name type="scientific">Kibdelosporangium philippinense</name>
    <dbReference type="NCBI Taxonomy" id="211113"/>
    <lineage>
        <taxon>Bacteria</taxon>
        <taxon>Bacillati</taxon>
        <taxon>Actinomycetota</taxon>
        <taxon>Actinomycetes</taxon>
        <taxon>Pseudonocardiales</taxon>
        <taxon>Pseudonocardiaceae</taxon>
        <taxon>Kibdelosporangium</taxon>
    </lineage>
</organism>
<evidence type="ECO:0000313" key="5">
    <source>
        <dbReference type="Proteomes" id="UP001521150"/>
    </source>
</evidence>
<sequence>MRKTIVALATAAVAMTAIPAQAATLPPPNDALLKASLSGLPDPDVTGAFVRVTGSAGRWSGTSGVYDIEKGGSVRPDGRFRIGSITKVFTAFLVLKLAEEGKIDLNQPVQRYLPLPADYPPIPVYTLLDHTSGLPHVNIPQASDPQWIVDRRFDSWTPGRVLATVTAQPILFTPGTKQRYSNSSYIVAGVLAEKVTGQSYAQLVRERIADLLGLCDTYYPGNDPRLPNPTARGYFTLNGKLIDITEMNQSIPWAAGGMISTASDMDTFMTALFRGRLLGKDSMTRLFTVPKVKDYDSPAQDARFSQGLQTVTMNGVTVWGKTGTRYGYTSGMFATRDLARKVVYSLNSTNKSSTGPDARVQRIADAVTR</sequence>
<feature type="domain" description="Beta-lactamase-related" evidence="3">
    <location>
        <begin position="44"/>
        <end position="360"/>
    </location>
</feature>
<dbReference type="InterPro" id="IPR050491">
    <property type="entry name" value="AmpC-like"/>
</dbReference>
<evidence type="ECO:0000256" key="1">
    <source>
        <dbReference type="SAM" id="MobiDB-lite"/>
    </source>
</evidence>
<dbReference type="InterPro" id="IPR012338">
    <property type="entry name" value="Beta-lactam/transpept-like"/>
</dbReference>
<proteinExistence type="predicted"/>
<dbReference type="SUPFAM" id="SSF56601">
    <property type="entry name" value="beta-lactamase/transpeptidase-like"/>
    <property type="match status" value="1"/>
</dbReference>
<keyword evidence="2" id="KW-0732">Signal</keyword>
<comment type="caution">
    <text evidence="4">The sequence shown here is derived from an EMBL/GenBank/DDBJ whole genome shotgun (WGS) entry which is preliminary data.</text>
</comment>
<dbReference type="Gene3D" id="3.40.710.10">
    <property type="entry name" value="DD-peptidase/beta-lactamase superfamily"/>
    <property type="match status" value="1"/>
</dbReference>
<reference evidence="4 5" key="1">
    <citation type="submission" date="2021-12" db="EMBL/GenBank/DDBJ databases">
        <title>Genome sequence of Kibdelosporangium philippinense ATCC 49844.</title>
        <authorList>
            <person name="Fedorov E.A."/>
            <person name="Omeragic M."/>
            <person name="Shalygina K.F."/>
            <person name="Maclea K.S."/>
        </authorList>
    </citation>
    <scope>NUCLEOTIDE SEQUENCE [LARGE SCALE GENOMIC DNA]</scope>
    <source>
        <strain evidence="4 5">ATCC 49844</strain>
    </source>
</reference>
<keyword evidence="5" id="KW-1185">Reference proteome</keyword>
<accession>A0ABS8ZBJ5</accession>
<evidence type="ECO:0000256" key="2">
    <source>
        <dbReference type="SAM" id="SignalP"/>
    </source>
</evidence>
<feature type="signal peptide" evidence="2">
    <location>
        <begin position="1"/>
        <end position="22"/>
    </location>
</feature>
<dbReference type="InterPro" id="IPR001466">
    <property type="entry name" value="Beta-lactam-related"/>
</dbReference>
<feature type="region of interest" description="Disordered" evidence="1">
    <location>
        <begin position="348"/>
        <end position="369"/>
    </location>
</feature>